<reference evidence="2" key="1">
    <citation type="journal article" date="2019" name="Int. J. Syst. Evol. Microbiol.">
        <title>The Global Catalogue of Microorganisms (GCM) 10K type strain sequencing project: providing services to taxonomists for standard genome sequencing and annotation.</title>
        <authorList>
            <consortium name="The Broad Institute Genomics Platform"/>
            <consortium name="The Broad Institute Genome Sequencing Center for Infectious Disease"/>
            <person name="Wu L."/>
            <person name="Ma J."/>
        </authorList>
    </citation>
    <scope>NUCLEOTIDE SEQUENCE [LARGE SCALE GENOMIC DNA]</scope>
    <source>
        <strain evidence="2">KCTC 52607</strain>
    </source>
</reference>
<dbReference type="Pfam" id="PF13852">
    <property type="entry name" value="DUF4197"/>
    <property type="match status" value="1"/>
</dbReference>
<comment type="caution">
    <text evidence="1">The sequence shown here is derived from an EMBL/GenBank/DDBJ whole genome shotgun (WGS) entry which is preliminary data.</text>
</comment>
<evidence type="ECO:0000313" key="1">
    <source>
        <dbReference type="EMBL" id="MFC3097786.1"/>
    </source>
</evidence>
<dbReference type="PROSITE" id="PS51318">
    <property type="entry name" value="TAT"/>
    <property type="match status" value="1"/>
</dbReference>
<protein>
    <submittedName>
        <fullName evidence="1">DUF4197 domain-containing protein</fullName>
    </submittedName>
</protein>
<dbReference type="RefSeq" id="WP_336926851.1">
    <property type="nucleotide sequence ID" value="NZ_JBANRO010000009.1"/>
</dbReference>
<evidence type="ECO:0000313" key="2">
    <source>
        <dbReference type="Proteomes" id="UP001595456"/>
    </source>
</evidence>
<dbReference type="Proteomes" id="UP001595456">
    <property type="component" value="Unassembled WGS sequence"/>
</dbReference>
<dbReference type="InterPro" id="IPR006311">
    <property type="entry name" value="TAT_signal"/>
</dbReference>
<proteinExistence type="predicted"/>
<dbReference type="InterPro" id="IPR025245">
    <property type="entry name" value="DUF4197"/>
</dbReference>
<dbReference type="EMBL" id="JBHRST010000010">
    <property type="protein sequence ID" value="MFC3097786.1"/>
    <property type="molecule type" value="Genomic_DNA"/>
</dbReference>
<accession>A0ABV7E8A6</accession>
<keyword evidence="2" id="KW-1185">Reference proteome</keyword>
<name>A0ABV7E8A6_9SPHN</name>
<gene>
    <name evidence="1" type="ORF">ACFODU_08225</name>
</gene>
<sequence>MTNRENGALEKIGLDRRRMIGGLLAGGAVLTLPACATTQRWSLVDAIRQLLFLSSMNAFARLTAPGGYWDANVAQLGLEGFLGNRGNVLTSILTSALFKTRLERAFAGFARDASDRAAPLVTDAVRVIGFENAVALVRGGPTAATGFLRQQMGNALIEAMVPEVGRAMRIAQEPLVGQMLSALTGVDVPGVATTFSTRVNDVIWQEIGVEEAAIRANPRATNDPLLIGVFGAASYL</sequence>
<organism evidence="1 2">
    <name type="scientific">Alteraurantiacibacter palmitatis</name>
    <dbReference type="NCBI Taxonomy" id="2054628"/>
    <lineage>
        <taxon>Bacteria</taxon>
        <taxon>Pseudomonadati</taxon>
        <taxon>Pseudomonadota</taxon>
        <taxon>Alphaproteobacteria</taxon>
        <taxon>Sphingomonadales</taxon>
        <taxon>Erythrobacteraceae</taxon>
        <taxon>Alteraurantiacibacter</taxon>
    </lineage>
</organism>